<evidence type="ECO:0000313" key="3">
    <source>
        <dbReference type="EMBL" id="KZA18034.1"/>
    </source>
</evidence>
<organism evidence="3 5">
    <name type="scientific">Acinetobacter baumannii</name>
    <dbReference type="NCBI Taxonomy" id="470"/>
    <lineage>
        <taxon>Bacteria</taxon>
        <taxon>Pseudomonadati</taxon>
        <taxon>Pseudomonadota</taxon>
        <taxon>Gammaproteobacteria</taxon>
        <taxon>Moraxellales</taxon>
        <taxon>Moraxellaceae</taxon>
        <taxon>Acinetobacter</taxon>
        <taxon>Acinetobacter calcoaceticus/baumannii complex</taxon>
    </lineage>
</organism>
<evidence type="ECO:0000313" key="4">
    <source>
        <dbReference type="Proteomes" id="UP000066661"/>
    </source>
</evidence>
<keyword evidence="1" id="KW-0472">Membrane</keyword>
<dbReference type="Proteomes" id="UP000076296">
    <property type="component" value="Unassembled WGS sequence"/>
</dbReference>
<proteinExistence type="predicted"/>
<keyword evidence="1" id="KW-0812">Transmembrane</keyword>
<reference evidence="2 4" key="1">
    <citation type="submission" date="2015-12" db="EMBL/GenBank/DDBJ databases">
        <authorList>
            <person name="Wibberg D."/>
        </authorList>
    </citation>
    <scope>NUCLEOTIDE SEQUENCE [LARGE SCALE GENOMIC DNA]</scope>
    <source>
        <strain evidence="2">R2091</strain>
    </source>
</reference>
<feature type="transmembrane region" description="Helical" evidence="1">
    <location>
        <begin position="75"/>
        <end position="94"/>
    </location>
</feature>
<evidence type="ECO:0000313" key="2">
    <source>
        <dbReference type="EMBL" id="CUW35633.1"/>
    </source>
</evidence>
<gene>
    <name evidence="2" type="ORF">ABR2091_2231</name>
    <name evidence="3" type="ORF">LV35_01704</name>
</gene>
<dbReference type="EMBL" id="LN997846">
    <property type="protein sequence ID" value="CUW35633.1"/>
    <property type="molecule type" value="Genomic_DNA"/>
</dbReference>
<protein>
    <submittedName>
        <fullName evidence="2">Putative membrane protein</fullName>
    </submittedName>
</protein>
<reference evidence="3 5" key="2">
    <citation type="submission" date="2016-01" db="EMBL/GenBank/DDBJ databases">
        <title>Draft sequences of Acinetobacter baumannii isolates from wounded military personnel.</title>
        <authorList>
            <person name="Arivett B.A."/>
            <person name="Fiester S.E."/>
            <person name="Ream D.C."/>
            <person name="Actis L.A."/>
        </authorList>
    </citation>
    <scope>NUCLEOTIDE SEQUENCE [LARGE SCALE GENOMIC DNA]</scope>
    <source>
        <strain evidence="3 5">AB2828</strain>
    </source>
</reference>
<keyword evidence="1" id="KW-1133">Transmembrane helix</keyword>
<name>A0A0G4QSA0_ACIBA</name>
<dbReference type="EMBL" id="LRDT01000020">
    <property type="protein sequence ID" value="KZA18034.1"/>
    <property type="molecule type" value="Genomic_DNA"/>
</dbReference>
<evidence type="ECO:0000313" key="5">
    <source>
        <dbReference type="Proteomes" id="UP000076296"/>
    </source>
</evidence>
<sequence length="97" mass="11209">MLKDDSGLQPQRTYLANERTLFSILATSLFISKIFTNFPVISLLILTITCLYFTSHLFLAFHVQIKNLEVTERKYTFLSHALMIFLIGFICFVAKNL</sequence>
<accession>A0A0G4QSA0</accession>
<dbReference type="Proteomes" id="UP000066661">
    <property type="component" value="Chromosome I"/>
</dbReference>
<feature type="transmembrane region" description="Helical" evidence="1">
    <location>
        <begin position="43"/>
        <end position="63"/>
    </location>
</feature>
<evidence type="ECO:0000256" key="1">
    <source>
        <dbReference type="SAM" id="Phobius"/>
    </source>
</evidence>
<dbReference type="AlphaFoldDB" id="A0A0G4QSA0"/>